<evidence type="ECO:0000313" key="2">
    <source>
        <dbReference type="Proteomes" id="UP000050741"/>
    </source>
</evidence>
<dbReference type="AlphaFoldDB" id="A0A183CFG5"/>
<accession>A0A183CFG5</accession>
<dbReference type="SUPFAM" id="SSF54695">
    <property type="entry name" value="POZ domain"/>
    <property type="match status" value="1"/>
</dbReference>
<dbReference type="GO" id="GO:0022008">
    <property type="term" value="P:neurogenesis"/>
    <property type="evidence" value="ECO:0007669"/>
    <property type="project" value="TreeGrafter"/>
</dbReference>
<evidence type="ECO:0000259" key="1">
    <source>
        <dbReference type="Pfam" id="PF00651"/>
    </source>
</evidence>
<dbReference type="Gene3D" id="3.30.710.10">
    <property type="entry name" value="Potassium Channel Kv1.1, Chain A"/>
    <property type="match status" value="1"/>
</dbReference>
<evidence type="ECO:0000313" key="3">
    <source>
        <dbReference type="WBParaSite" id="GPLIN_001162000"/>
    </source>
</evidence>
<protein>
    <submittedName>
        <fullName evidence="3">BTB domain-containing protein</fullName>
    </submittedName>
</protein>
<name>A0A183CFG5_GLOPA</name>
<dbReference type="GO" id="GO:0005829">
    <property type="term" value="C:cytosol"/>
    <property type="evidence" value="ECO:0007669"/>
    <property type="project" value="TreeGrafter"/>
</dbReference>
<dbReference type="Proteomes" id="UP000050741">
    <property type="component" value="Unassembled WGS sequence"/>
</dbReference>
<reference evidence="2" key="1">
    <citation type="submission" date="2014-05" db="EMBL/GenBank/DDBJ databases">
        <title>The genome and life-stage specific transcriptomes of Globodera pallida elucidate key aspects of plant parasitism by a cyst nematode.</title>
        <authorList>
            <person name="Cotton J.A."/>
            <person name="Lilley C.J."/>
            <person name="Jones L.M."/>
            <person name="Kikuchi T."/>
            <person name="Reid A.J."/>
            <person name="Thorpe P."/>
            <person name="Tsai I.J."/>
            <person name="Beasley H."/>
            <person name="Blok V."/>
            <person name="Cock P.J.A."/>
            <person name="Van den Akker S.E."/>
            <person name="Holroyd N."/>
            <person name="Hunt M."/>
            <person name="Mantelin S."/>
            <person name="Naghra H."/>
            <person name="Pain A."/>
            <person name="Palomares-Rius J.E."/>
            <person name="Zarowiecki M."/>
            <person name="Berriman M."/>
            <person name="Jones J.T."/>
            <person name="Urwin P.E."/>
        </authorList>
    </citation>
    <scope>NUCLEOTIDE SEQUENCE [LARGE SCALE GENOMIC DNA]</scope>
    <source>
        <strain evidence="2">Lindley</strain>
    </source>
</reference>
<dbReference type="PANTHER" id="PTHR45774">
    <property type="entry name" value="BTB/POZ DOMAIN-CONTAINING"/>
    <property type="match status" value="1"/>
</dbReference>
<sequence length="125" mass="13839">MSKAADFLMGRWKYLLDTGNGPADVHFLVGEGDEKEATPSEVIEPVEVHDVEVGAFKAMLNFIYVDDFSGLSEGNVMAVLYAAKKYNVARLLLAIINFPIPELSNVFLVFDQARFLGEEVVLLIN</sequence>
<keyword evidence="2" id="KW-1185">Reference proteome</keyword>
<reference evidence="3" key="2">
    <citation type="submission" date="2016-06" db="UniProtKB">
        <authorList>
            <consortium name="WormBaseParasite"/>
        </authorList>
    </citation>
    <scope>IDENTIFICATION</scope>
</reference>
<dbReference type="InterPro" id="IPR000210">
    <property type="entry name" value="BTB/POZ_dom"/>
</dbReference>
<dbReference type="PANTHER" id="PTHR45774:SF3">
    <property type="entry name" value="BTB (POZ) DOMAIN-CONTAINING 2B-RELATED"/>
    <property type="match status" value="1"/>
</dbReference>
<feature type="domain" description="BTB" evidence="1">
    <location>
        <begin position="45"/>
        <end position="94"/>
    </location>
</feature>
<organism evidence="2 3">
    <name type="scientific">Globodera pallida</name>
    <name type="common">Potato cyst nematode worm</name>
    <name type="synonym">Heterodera pallida</name>
    <dbReference type="NCBI Taxonomy" id="36090"/>
    <lineage>
        <taxon>Eukaryota</taxon>
        <taxon>Metazoa</taxon>
        <taxon>Ecdysozoa</taxon>
        <taxon>Nematoda</taxon>
        <taxon>Chromadorea</taxon>
        <taxon>Rhabditida</taxon>
        <taxon>Tylenchina</taxon>
        <taxon>Tylenchomorpha</taxon>
        <taxon>Tylenchoidea</taxon>
        <taxon>Heteroderidae</taxon>
        <taxon>Heteroderinae</taxon>
        <taxon>Globodera</taxon>
    </lineage>
</organism>
<proteinExistence type="predicted"/>
<dbReference type="Pfam" id="PF00651">
    <property type="entry name" value="BTB"/>
    <property type="match status" value="1"/>
</dbReference>
<dbReference type="InterPro" id="IPR011333">
    <property type="entry name" value="SKP1/BTB/POZ_sf"/>
</dbReference>
<dbReference type="WBParaSite" id="GPLIN_001162000">
    <property type="protein sequence ID" value="GPLIN_001162000"/>
    <property type="gene ID" value="GPLIN_001162000"/>
</dbReference>